<dbReference type="OrthoDB" id="2186822at2"/>
<feature type="transmembrane region" description="Helical" evidence="2">
    <location>
        <begin position="130"/>
        <end position="152"/>
    </location>
</feature>
<protein>
    <submittedName>
        <fullName evidence="3">HNH endonuclease</fullName>
    </submittedName>
</protein>
<keyword evidence="3" id="KW-0378">Hydrolase</keyword>
<keyword evidence="3" id="KW-0255">Endonuclease</keyword>
<evidence type="ECO:0000313" key="3">
    <source>
        <dbReference type="EMBL" id="MBA4543959.1"/>
    </source>
</evidence>
<comment type="caution">
    <text evidence="3">The sequence shown here is derived from an EMBL/GenBank/DDBJ whole genome shotgun (WGS) entry which is preliminary data.</text>
</comment>
<feature type="transmembrane region" description="Helical" evidence="2">
    <location>
        <begin position="100"/>
        <end position="118"/>
    </location>
</feature>
<sequence length="595" mass="65901">MRRFDVSKVFQLFIIVFLFAFVGISILGSGQVFASGSSFNVPHVNDHFEKVQQGPAPTKEQSLNQAESTLKWLGRAFLSKLKWLEGIEHKAFNKAKKGDWRAGLFGTVLFILIARASYKSGIAKSAMDFVNMILHPVDTVIGILNGVLNFILHPIQTLKAIWKSIFDSFKRDVINGDQISSNKWAGYVAGTVAGTKGVGSFTKLAKVALVSRVSKVSRAAELGQLGRIGRGINLVQETARKLRIPQTVSKVRGALSTLRKTILSNKIAASVITVASITTGLLALDPEAVVQAFNKITVTAEKFEVKTAFKNAEKCFGYQPVRKYFASFKLPGSELFGCLYAAEGKSGGERPNPVATGGRKPPEQIHPNYGETGVDSNGRYVIDIEGNKRYFNISGKAGKTQTVEIDGEEVEVTYNDIGEGFPDFDDFTVYEEVLHKSRWYQGDATQFDYLNKSLGYVMRTDSKIKNDIENHFIETLEFGTGPGNPATKLKKFFRVSGLRSKLTQEEYDTLIRGQGSTTLVNKLNHDPELKREFLDKLEEYINDGNTPIGYVWHHHEGLGKDKGSKDPGTMQLVENKVHVKNPHLGGRKTWGGDHR</sequence>
<name>A0A7W2AJN2_9BACL</name>
<dbReference type="EMBL" id="JACEIP010000025">
    <property type="protein sequence ID" value="MBA4543959.1"/>
    <property type="molecule type" value="Genomic_DNA"/>
</dbReference>
<dbReference type="GO" id="GO:0004519">
    <property type="term" value="F:endonuclease activity"/>
    <property type="evidence" value="ECO:0007669"/>
    <property type="project" value="UniProtKB-KW"/>
</dbReference>
<dbReference type="Proteomes" id="UP000530514">
    <property type="component" value="Unassembled WGS sequence"/>
</dbReference>
<keyword evidence="3" id="KW-0540">Nuclease</keyword>
<evidence type="ECO:0000256" key="1">
    <source>
        <dbReference type="SAM" id="MobiDB-lite"/>
    </source>
</evidence>
<keyword evidence="2" id="KW-1133">Transmembrane helix</keyword>
<keyword evidence="2" id="KW-0812">Transmembrane</keyword>
<gene>
    <name evidence="3" type="ORF">H1164_13805</name>
</gene>
<reference evidence="3 4" key="1">
    <citation type="submission" date="2020-07" db="EMBL/GenBank/DDBJ databases">
        <authorList>
            <person name="Feng H."/>
        </authorList>
    </citation>
    <scope>NUCLEOTIDE SEQUENCE [LARGE SCALE GENOMIC DNA]</scope>
    <source>
        <strain evidence="4">s-11</strain>
    </source>
</reference>
<evidence type="ECO:0000313" key="4">
    <source>
        <dbReference type="Proteomes" id="UP000530514"/>
    </source>
</evidence>
<feature type="region of interest" description="Disordered" evidence="1">
    <location>
        <begin position="346"/>
        <end position="371"/>
    </location>
</feature>
<dbReference type="RefSeq" id="WP_052154139.1">
    <property type="nucleotide sequence ID" value="NZ_JACEIP010000025.1"/>
</dbReference>
<dbReference type="Pfam" id="PF14414">
    <property type="entry name" value="WHH"/>
    <property type="match status" value="1"/>
</dbReference>
<proteinExistence type="predicted"/>
<keyword evidence="2" id="KW-0472">Membrane</keyword>
<keyword evidence="4" id="KW-1185">Reference proteome</keyword>
<dbReference type="AlphaFoldDB" id="A0A7W2AJN2"/>
<dbReference type="InterPro" id="IPR032869">
    <property type="entry name" value="WHH_dom_containing"/>
</dbReference>
<accession>A0A7W2AJN2</accession>
<feature type="transmembrane region" description="Helical" evidence="2">
    <location>
        <begin position="12"/>
        <end position="34"/>
    </location>
</feature>
<evidence type="ECO:0000256" key="2">
    <source>
        <dbReference type="SAM" id="Phobius"/>
    </source>
</evidence>
<organism evidence="3 4">
    <name type="scientific">Thermoactinomyces daqus</name>
    <dbReference type="NCBI Taxonomy" id="1329516"/>
    <lineage>
        <taxon>Bacteria</taxon>
        <taxon>Bacillati</taxon>
        <taxon>Bacillota</taxon>
        <taxon>Bacilli</taxon>
        <taxon>Bacillales</taxon>
        <taxon>Thermoactinomycetaceae</taxon>
        <taxon>Thermoactinomyces</taxon>
    </lineage>
</organism>